<protein>
    <recommendedName>
        <fullName evidence="7">Large ribosomal subunit protein mL45</fullName>
    </recommendedName>
    <alternativeName>
        <fullName evidence="8">39S ribosomal protein L45, mitochondrial</fullName>
    </alternativeName>
</protein>
<evidence type="ECO:0000256" key="7">
    <source>
        <dbReference type="ARBA" id="ARBA00039448"/>
    </source>
</evidence>
<name>A0AAV2TLD0_CALDB</name>
<evidence type="ECO:0000313" key="11">
    <source>
        <dbReference type="EMBL" id="CAL5137193.1"/>
    </source>
</evidence>
<dbReference type="InterPro" id="IPR032710">
    <property type="entry name" value="NTF2-like_dom_sf"/>
</dbReference>
<dbReference type="GO" id="GO:0005840">
    <property type="term" value="C:ribosome"/>
    <property type="evidence" value="ECO:0007669"/>
    <property type="project" value="UniProtKB-KW"/>
</dbReference>
<dbReference type="Proteomes" id="UP001497525">
    <property type="component" value="Unassembled WGS sequence"/>
</dbReference>
<dbReference type="GO" id="GO:1990904">
    <property type="term" value="C:ribonucleoprotein complex"/>
    <property type="evidence" value="ECO:0007669"/>
    <property type="project" value="UniProtKB-KW"/>
</dbReference>
<evidence type="ECO:0000256" key="6">
    <source>
        <dbReference type="ARBA" id="ARBA00038073"/>
    </source>
</evidence>
<organism evidence="11 12">
    <name type="scientific">Calicophoron daubneyi</name>
    <name type="common">Rumen fluke</name>
    <name type="synonym">Paramphistomum daubneyi</name>
    <dbReference type="NCBI Taxonomy" id="300641"/>
    <lineage>
        <taxon>Eukaryota</taxon>
        <taxon>Metazoa</taxon>
        <taxon>Spiralia</taxon>
        <taxon>Lophotrochozoa</taxon>
        <taxon>Platyhelminthes</taxon>
        <taxon>Trematoda</taxon>
        <taxon>Digenea</taxon>
        <taxon>Plagiorchiida</taxon>
        <taxon>Pronocephalata</taxon>
        <taxon>Paramphistomoidea</taxon>
        <taxon>Paramphistomidae</taxon>
        <taxon>Calicophoron</taxon>
    </lineage>
</organism>
<feature type="region of interest" description="Disordered" evidence="9">
    <location>
        <begin position="293"/>
        <end position="314"/>
    </location>
</feature>
<dbReference type="EMBL" id="CAXLJL010000378">
    <property type="protein sequence ID" value="CAL5137193.1"/>
    <property type="molecule type" value="Genomic_DNA"/>
</dbReference>
<evidence type="ECO:0000259" key="10">
    <source>
        <dbReference type="SMART" id="SM00978"/>
    </source>
</evidence>
<evidence type="ECO:0000313" key="12">
    <source>
        <dbReference type="Proteomes" id="UP001497525"/>
    </source>
</evidence>
<dbReference type="InterPro" id="IPR051975">
    <property type="entry name" value="mtLSU_mL45"/>
</dbReference>
<keyword evidence="5" id="KW-0687">Ribonucleoprotein</keyword>
<dbReference type="InterPro" id="IPR007379">
    <property type="entry name" value="Tim44-like_dom"/>
</dbReference>
<keyword evidence="4" id="KW-0496">Mitochondrion</keyword>
<dbReference type="PANTHER" id="PTHR28554">
    <property type="entry name" value="39S RIBOSOMAL PROTEIN L45, MITOCHONDRIAL"/>
    <property type="match status" value="1"/>
</dbReference>
<evidence type="ECO:0000256" key="4">
    <source>
        <dbReference type="ARBA" id="ARBA00023128"/>
    </source>
</evidence>
<comment type="subcellular location">
    <subcellularLocation>
        <location evidence="1">Mitochondrion</location>
    </subcellularLocation>
</comment>
<proteinExistence type="inferred from homology"/>
<evidence type="ECO:0000256" key="8">
    <source>
        <dbReference type="ARBA" id="ARBA00043031"/>
    </source>
</evidence>
<dbReference type="PANTHER" id="PTHR28554:SF1">
    <property type="entry name" value="LARGE RIBOSOMAL SUBUNIT PROTEIN ML45"/>
    <property type="match status" value="1"/>
</dbReference>
<dbReference type="Gene3D" id="3.10.450.240">
    <property type="match status" value="1"/>
</dbReference>
<dbReference type="SUPFAM" id="SSF54427">
    <property type="entry name" value="NTF2-like"/>
    <property type="match status" value="1"/>
</dbReference>
<sequence>MKGPVFSLHRLVFFCYGQSVRYARHKPWIPQFKLLRRLQPWDGPIDVNADRPLRINNETSSEMRQRLRRNGLLPPIIFHDRPINIGHTGQVTDPYVPPEGDGRSSLLSSKRVVEEAEVLKKKGKSYRETMRIRRHEPTFTTNNFVNEAESIYKEAHGLLQDFAKNESRLFDLVTERAFAEMTTGLKFRTLRWNFIQSIEPPRVVQVRTQELMAKDNLFGQVTVRFHTQQTVAIFDRFGRLLYGNPVIPVDVLEYVVFEKHITDEYGIWRMHAKIRPSGAPPLALYHPTQRLLPPKSDAQTTPVSEHESAVANAK</sequence>
<keyword evidence="3" id="KW-0689">Ribosomal protein</keyword>
<feature type="domain" description="Tim44-like" evidence="10">
    <location>
        <begin position="126"/>
        <end position="275"/>
    </location>
</feature>
<evidence type="ECO:0000256" key="3">
    <source>
        <dbReference type="ARBA" id="ARBA00022980"/>
    </source>
</evidence>
<feature type="region of interest" description="Disordered" evidence="9">
    <location>
        <begin position="88"/>
        <end position="107"/>
    </location>
</feature>
<dbReference type="SMART" id="SM00978">
    <property type="entry name" value="Tim44"/>
    <property type="match status" value="1"/>
</dbReference>
<evidence type="ECO:0000256" key="1">
    <source>
        <dbReference type="ARBA" id="ARBA00004173"/>
    </source>
</evidence>
<gene>
    <name evidence="11" type="ORF">CDAUBV1_LOCUS11452</name>
</gene>
<comment type="caution">
    <text evidence="11">The sequence shown here is derived from an EMBL/GenBank/DDBJ whole genome shotgun (WGS) entry which is preliminary data.</text>
</comment>
<evidence type="ECO:0000256" key="2">
    <source>
        <dbReference type="ARBA" id="ARBA00022946"/>
    </source>
</evidence>
<dbReference type="GO" id="GO:0005739">
    <property type="term" value="C:mitochondrion"/>
    <property type="evidence" value="ECO:0007669"/>
    <property type="project" value="UniProtKB-SubCell"/>
</dbReference>
<accession>A0AAV2TLD0</accession>
<dbReference type="Pfam" id="PF04280">
    <property type="entry name" value="Tim44"/>
    <property type="match status" value="1"/>
</dbReference>
<reference evidence="11" key="1">
    <citation type="submission" date="2024-06" db="EMBL/GenBank/DDBJ databases">
        <authorList>
            <person name="Liu X."/>
            <person name="Lenzi L."/>
            <person name="Haldenby T S."/>
            <person name="Uol C."/>
        </authorList>
    </citation>
    <scope>NUCLEOTIDE SEQUENCE</scope>
</reference>
<evidence type="ECO:0000256" key="5">
    <source>
        <dbReference type="ARBA" id="ARBA00023274"/>
    </source>
</evidence>
<comment type="similarity">
    <text evidence="6">Belongs to the mitochondrion-specific ribosomal protein mL45 family.</text>
</comment>
<evidence type="ECO:0000256" key="9">
    <source>
        <dbReference type="SAM" id="MobiDB-lite"/>
    </source>
</evidence>
<dbReference type="AlphaFoldDB" id="A0AAV2TLD0"/>
<keyword evidence="2" id="KW-0809">Transit peptide</keyword>